<dbReference type="EMBL" id="KN825924">
    <property type="protein sequence ID" value="KIK80826.1"/>
    <property type="molecule type" value="Genomic_DNA"/>
</dbReference>
<organism evidence="1 2">
    <name type="scientific">Paxillus rubicundulus Ve08.2h10</name>
    <dbReference type="NCBI Taxonomy" id="930991"/>
    <lineage>
        <taxon>Eukaryota</taxon>
        <taxon>Fungi</taxon>
        <taxon>Dikarya</taxon>
        <taxon>Basidiomycota</taxon>
        <taxon>Agaricomycotina</taxon>
        <taxon>Agaricomycetes</taxon>
        <taxon>Agaricomycetidae</taxon>
        <taxon>Boletales</taxon>
        <taxon>Paxilineae</taxon>
        <taxon>Paxillaceae</taxon>
        <taxon>Paxillus</taxon>
    </lineage>
</organism>
<reference evidence="1 2" key="1">
    <citation type="submission" date="2014-04" db="EMBL/GenBank/DDBJ databases">
        <authorList>
            <consortium name="DOE Joint Genome Institute"/>
            <person name="Kuo A."/>
            <person name="Kohler A."/>
            <person name="Jargeat P."/>
            <person name="Nagy L.G."/>
            <person name="Floudas D."/>
            <person name="Copeland A."/>
            <person name="Barry K.W."/>
            <person name="Cichocki N."/>
            <person name="Veneault-Fourrey C."/>
            <person name="LaButti K."/>
            <person name="Lindquist E.A."/>
            <person name="Lipzen A."/>
            <person name="Lundell T."/>
            <person name="Morin E."/>
            <person name="Murat C."/>
            <person name="Sun H."/>
            <person name="Tunlid A."/>
            <person name="Henrissat B."/>
            <person name="Grigoriev I.V."/>
            <person name="Hibbett D.S."/>
            <person name="Martin F."/>
            <person name="Nordberg H.P."/>
            <person name="Cantor M.N."/>
            <person name="Hua S.X."/>
        </authorList>
    </citation>
    <scope>NUCLEOTIDE SEQUENCE [LARGE SCALE GENOMIC DNA]</scope>
    <source>
        <strain evidence="1 2">Ve08.2h10</strain>
    </source>
</reference>
<dbReference type="Proteomes" id="UP000054538">
    <property type="component" value="Unassembled WGS sequence"/>
</dbReference>
<name>A0A0D0DA96_9AGAM</name>
<keyword evidence="2" id="KW-1185">Reference proteome</keyword>
<dbReference type="AlphaFoldDB" id="A0A0D0DA96"/>
<evidence type="ECO:0000313" key="1">
    <source>
        <dbReference type="EMBL" id="KIK80826.1"/>
    </source>
</evidence>
<evidence type="ECO:0000313" key="2">
    <source>
        <dbReference type="Proteomes" id="UP000054538"/>
    </source>
</evidence>
<accession>A0A0D0DA96</accession>
<proteinExistence type="predicted"/>
<protein>
    <submittedName>
        <fullName evidence="1">Unplaced genomic scaffold scaffold_1102, whole genome shotgun sequence</fullName>
    </submittedName>
</protein>
<dbReference type="OrthoDB" id="3262259at2759"/>
<sequence>LMLADMTPGAYGISYVIYTWKKTDNLPGGWNSYTSATYKELANAFHAGGFQWLKYSDWICDPTNSADSYWTMLSLMQICPPGKLQSTVKGLKVHYISYWVLDVTHQVQLGGAFSPGLHGLTPAGLVPPNVPAALPFQAELLPDFTWESPKLLNIINWQI</sequence>
<gene>
    <name evidence="1" type="ORF">PAXRUDRAFT_157605</name>
</gene>
<dbReference type="InParanoid" id="A0A0D0DA96"/>
<reference evidence="2" key="2">
    <citation type="submission" date="2015-01" db="EMBL/GenBank/DDBJ databases">
        <title>Evolutionary Origins and Diversification of the Mycorrhizal Mutualists.</title>
        <authorList>
            <consortium name="DOE Joint Genome Institute"/>
            <consortium name="Mycorrhizal Genomics Consortium"/>
            <person name="Kohler A."/>
            <person name="Kuo A."/>
            <person name="Nagy L.G."/>
            <person name="Floudas D."/>
            <person name="Copeland A."/>
            <person name="Barry K.W."/>
            <person name="Cichocki N."/>
            <person name="Veneault-Fourrey C."/>
            <person name="LaButti K."/>
            <person name="Lindquist E.A."/>
            <person name="Lipzen A."/>
            <person name="Lundell T."/>
            <person name="Morin E."/>
            <person name="Murat C."/>
            <person name="Riley R."/>
            <person name="Ohm R."/>
            <person name="Sun H."/>
            <person name="Tunlid A."/>
            <person name="Henrissat B."/>
            <person name="Grigoriev I.V."/>
            <person name="Hibbett D.S."/>
            <person name="Martin F."/>
        </authorList>
    </citation>
    <scope>NUCLEOTIDE SEQUENCE [LARGE SCALE GENOMIC DNA]</scope>
    <source>
        <strain evidence="2">Ve08.2h10</strain>
    </source>
</reference>
<feature type="non-terminal residue" evidence="1">
    <location>
        <position position="1"/>
    </location>
</feature>
<dbReference type="HOGENOM" id="CLU_103878_0_0_1"/>